<dbReference type="Proteomes" id="UP000003688">
    <property type="component" value="Unassembled WGS sequence"/>
</dbReference>
<dbReference type="CDD" id="cd04183">
    <property type="entry name" value="GT2_BcE_like"/>
    <property type="match status" value="1"/>
</dbReference>
<feature type="domain" description="Nucleotidyl transferase" evidence="3">
    <location>
        <begin position="5"/>
        <end position="176"/>
    </location>
</feature>
<sequence>MLQVIIPMAGKASRFAERGHTFPKPLLEIGNRSMIEMVLENLAPPQPVQYTFICRKEHLSQFYLGDMLRLLAPNCRVIGLENETAGALCSVLLAVDELNLDDELLIANGDQIITSSLDPFYAACRESGIDGCILTFTATHPRWSFAKTDANGKVIAVAEKRPISKQATVGLYYFRRARDLVEASERMILKGLTTSGQFFVCPVYNELILAGKNIRTHHLPEGTMHSLGTPEDVEMFMKYYLSGKA</sequence>
<keyword evidence="1" id="KW-0808">Transferase</keyword>
<evidence type="ECO:0000313" key="4">
    <source>
        <dbReference type="EMBL" id="EEF59564.1"/>
    </source>
</evidence>
<accession>B9XKS1</accession>
<evidence type="ECO:0000313" key="5">
    <source>
        <dbReference type="Proteomes" id="UP000003688"/>
    </source>
</evidence>
<dbReference type="RefSeq" id="WP_007416407.1">
    <property type="nucleotide sequence ID" value="NZ_ABOX02000026.1"/>
</dbReference>
<name>B9XKS1_PEDPL</name>
<dbReference type="PANTHER" id="PTHR43584:SF8">
    <property type="entry name" value="N-ACETYLMURAMATE ALPHA-1-PHOSPHATE URIDYLYLTRANSFERASE"/>
    <property type="match status" value="1"/>
</dbReference>
<dbReference type="GO" id="GO:0016779">
    <property type="term" value="F:nucleotidyltransferase activity"/>
    <property type="evidence" value="ECO:0007669"/>
    <property type="project" value="UniProtKB-KW"/>
</dbReference>
<proteinExistence type="predicted"/>
<evidence type="ECO:0000259" key="3">
    <source>
        <dbReference type="Pfam" id="PF00483"/>
    </source>
</evidence>
<evidence type="ECO:0000256" key="1">
    <source>
        <dbReference type="ARBA" id="ARBA00022679"/>
    </source>
</evidence>
<dbReference type="InterPro" id="IPR005835">
    <property type="entry name" value="NTP_transferase_dom"/>
</dbReference>
<evidence type="ECO:0000256" key="2">
    <source>
        <dbReference type="ARBA" id="ARBA00022695"/>
    </source>
</evidence>
<reference evidence="4 5" key="1">
    <citation type="journal article" date="2011" name="J. Bacteriol.">
        <title>Genome sequence of 'Pedosphaera parvula' Ellin514, an aerobic Verrucomicrobial isolate from pasture soil.</title>
        <authorList>
            <person name="Kant R."/>
            <person name="van Passel M.W."/>
            <person name="Sangwan P."/>
            <person name="Palva A."/>
            <person name="Lucas S."/>
            <person name="Copeland A."/>
            <person name="Lapidus A."/>
            <person name="Glavina Del Rio T."/>
            <person name="Dalin E."/>
            <person name="Tice H."/>
            <person name="Bruce D."/>
            <person name="Goodwin L."/>
            <person name="Pitluck S."/>
            <person name="Chertkov O."/>
            <person name="Larimer F.W."/>
            <person name="Land M.L."/>
            <person name="Hauser L."/>
            <person name="Brettin T.S."/>
            <person name="Detter J.C."/>
            <person name="Han S."/>
            <person name="de Vos W.M."/>
            <person name="Janssen P.H."/>
            <person name="Smidt H."/>
        </authorList>
    </citation>
    <scope>NUCLEOTIDE SEQUENCE [LARGE SCALE GENOMIC DNA]</scope>
    <source>
        <strain evidence="4 5">Ellin514</strain>
    </source>
</reference>
<dbReference type="Gene3D" id="3.90.550.10">
    <property type="entry name" value="Spore Coat Polysaccharide Biosynthesis Protein SpsA, Chain A"/>
    <property type="match status" value="1"/>
</dbReference>
<dbReference type="Pfam" id="PF00483">
    <property type="entry name" value="NTP_transferase"/>
    <property type="match status" value="1"/>
</dbReference>
<dbReference type="InterPro" id="IPR050065">
    <property type="entry name" value="GlmU-like"/>
</dbReference>
<dbReference type="STRING" id="320771.Cflav_PD2471"/>
<organism evidence="4 5">
    <name type="scientific">Pedosphaera parvula (strain Ellin514)</name>
    <dbReference type="NCBI Taxonomy" id="320771"/>
    <lineage>
        <taxon>Bacteria</taxon>
        <taxon>Pseudomonadati</taxon>
        <taxon>Verrucomicrobiota</taxon>
        <taxon>Pedosphaerae</taxon>
        <taxon>Pedosphaerales</taxon>
        <taxon>Pedosphaeraceae</taxon>
        <taxon>Pedosphaera</taxon>
    </lineage>
</organism>
<dbReference type="PANTHER" id="PTHR43584">
    <property type="entry name" value="NUCLEOTIDYL TRANSFERASE"/>
    <property type="match status" value="1"/>
</dbReference>
<keyword evidence="5" id="KW-1185">Reference proteome</keyword>
<protein>
    <submittedName>
        <fullName evidence="4">Phosphatase/phosphohexomutase</fullName>
    </submittedName>
</protein>
<dbReference type="OrthoDB" id="9788272at2"/>
<dbReference type="PIRSF" id="PIRSF028162">
    <property type="entry name" value="BcbE_prd"/>
    <property type="match status" value="1"/>
</dbReference>
<comment type="caution">
    <text evidence="4">The sequence shown here is derived from an EMBL/GenBank/DDBJ whole genome shotgun (WGS) entry which is preliminary data.</text>
</comment>
<dbReference type="AlphaFoldDB" id="B9XKS1"/>
<dbReference type="SUPFAM" id="SSF53448">
    <property type="entry name" value="Nucleotide-diphospho-sugar transferases"/>
    <property type="match status" value="1"/>
</dbReference>
<dbReference type="EMBL" id="ABOX02000026">
    <property type="protein sequence ID" value="EEF59564.1"/>
    <property type="molecule type" value="Genomic_DNA"/>
</dbReference>
<dbReference type="InterPro" id="IPR029044">
    <property type="entry name" value="Nucleotide-diphossugar_trans"/>
</dbReference>
<keyword evidence="2" id="KW-0548">Nucleotidyltransferase</keyword>
<dbReference type="InterPro" id="IPR016873">
    <property type="entry name" value="Caps_polysacc_synth_BcbE_prd"/>
</dbReference>
<gene>
    <name evidence="4" type="ORF">Cflav_PD2471</name>
</gene>